<feature type="compositionally biased region" description="Basic and acidic residues" evidence="1">
    <location>
        <begin position="158"/>
        <end position="172"/>
    </location>
</feature>
<dbReference type="Proteomes" id="UP001341840">
    <property type="component" value="Unassembled WGS sequence"/>
</dbReference>
<keyword evidence="3" id="KW-1185">Reference proteome</keyword>
<feature type="region of interest" description="Disordered" evidence="1">
    <location>
        <begin position="63"/>
        <end position="85"/>
    </location>
</feature>
<feature type="compositionally biased region" description="Low complexity" evidence="1">
    <location>
        <begin position="1"/>
        <end position="14"/>
    </location>
</feature>
<feature type="region of interest" description="Disordered" evidence="1">
    <location>
        <begin position="148"/>
        <end position="172"/>
    </location>
</feature>
<evidence type="ECO:0000313" key="2">
    <source>
        <dbReference type="EMBL" id="MED6219447.1"/>
    </source>
</evidence>
<organism evidence="2 3">
    <name type="scientific">Stylosanthes scabra</name>
    <dbReference type="NCBI Taxonomy" id="79078"/>
    <lineage>
        <taxon>Eukaryota</taxon>
        <taxon>Viridiplantae</taxon>
        <taxon>Streptophyta</taxon>
        <taxon>Embryophyta</taxon>
        <taxon>Tracheophyta</taxon>
        <taxon>Spermatophyta</taxon>
        <taxon>Magnoliopsida</taxon>
        <taxon>eudicotyledons</taxon>
        <taxon>Gunneridae</taxon>
        <taxon>Pentapetalae</taxon>
        <taxon>rosids</taxon>
        <taxon>fabids</taxon>
        <taxon>Fabales</taxon>
        <taxon>Fabaceae</taxon>
        <taxon>Papilionoideae</taxon>
        <taxon>50 kb inversion clade</taxon>
        <taxon>dalbergioids sensu lato</taxon>
        <taxon>Dalbergieae</taxon>
        <taxon>Pterocarpus clade</taxon>
        <taxon>Stylosanthes</taxon>
    </lineage>
</organism>
<feature type="compositionally biased region" description="Pro residues" evidence="1">
    <location>
        <begin position="73"/>
        <end position="85"/>
    </location>
</feature>
<feature type="region of interest" description="Disordered" evidence="1">
    <location>
        <begin position="1"/>
        <end position="29"/>
    </location>
</feature>
<proteinExistence type="predicted"/>
<evidence type="ECO:0000313" key="3">
    <source>
        <dbReference type="Proteomes" id="UP001341840"/>
    </source>
</evidence>
<protein>
    <submittedName>
        <fullName evidence="2">Uncharacterized protein</fullName>
    </submittedName>
</protein>
<comment type="caution">
    <text evidence="2">The sequence shown here is derived from an EMBL/GenBank/DDBJ whole genome shotgun (WGS) entry which is preliminary data.</text>
</comment>
<evidence type="ECO:0000256" key="1">
    <source>
        <dbReference type="SAM" id="MobiDB-lite"/>
    </source>
</evidence>
<reference evidence="2 3" key="1">
    <citation type="journal article" date="2023" name="Plants (Basel)">
        <title>Bridging the Gap: Combining Genomics and Transcriptomics Approaches to Understand Stylosanthes scabra, an Orphan Legume from the Brazilian Caatinga.</title>
        <authorList>
            <person name="Ferreira-Neto J.R.C."/>
            <person name="da Silva M.D."/>
            <person name="Binneck E."/>
            <person name="de Melo N.F."/>
            <person name="da Silva R.H."/>
            <person name="de Melo A.L.T.M."/>
            <person name="Pandolfi V."/>
            <person name="Bustamante F.O."/>
            <person name="Brasileiro-Vidal A.C."/>
            <person name="Benko-Iseppon A.M."/>
        </authorList>
    </citation>
    <scope>NUCLEOTIDE SEQUENCE [LARGE SCALE GENOMIC DNA]</scope>
    <source>
        <tissue evidence="2">Leaves</tissue>
    </source>
</reference>
<feature type="compositionally biased region" description="Acidic residues" evidence="1">
    <location>
        <begin position="148"/>
        <end position="157"/>
    </location>
</feature>
<sequence length="241" mass="27856">MRRFLLGDSSSDLGHSSDYRNAHDPSNNYEELERIHQKENQEMLEMQKQIAITLNQMAEMLQKSTCQQIQPQPQSPIPNPLPPQPLPNPKGFLNVIHDEVRSEGGFEDTDNEEAEQHLYELLLEMAGSKDRGDADSEGLMDFCEEYDSDYKEDEPDQERETENEWGKETQSNDEKLFFVNTIFDERKDEEEMPTKCEDPGACLVTCKIRGVDIHECLCDPWACRNIMPHELYETLDLGPLK</sequence>
<name>A0ABU6ZA48_9FABA</name>
<gene>
    <name evidence="2" type="ORF">PIB30_035939</name>
</gene>
<dbReference type="EMBL" id="JASCZI010272034">
    <property type="protein sequence ID" value="MED6219447.1"/>
    <property type="molecule type" value="Genomic_DNA"/>
</dbReference>
<accession>A0ABU6ZA48</accession>